<dbReference type="Proteomes" id="UP000030669">
    <property type="component" value="Unassembled WGS sequence"/>
</dbReference>
<dbReference type="eggNOG" id="ENOG502RZY8">
    <property type="taxonomic scope" value="Eukaryota"/>
</dbReference>
<evidence type="ECO:0000313" key="6">
    <source>
        <dbReference type="EMBL" id="EPQ57745.1"/>
    </source>
</evidence>
<organism evidence="6 7">
    <name type="scientific">Gloeophyllum trabeum (strain ATCC 11539 / FP-39264 / Madison 617)</name>
    <name type="common">Brown rot fungus</name>
    <dbReference type="NCBI Taxonomy" id="670483"/>
    <lineage>
        <taxon>Eukaryota</taxon>
        <taxon>Fungi</taxon>
        <taxon>Dikarya</taxon>
        <taxon>Basidiomycota</taxon>
        <taxon>Agaricomycotina</taxon>
        <taxon>Agaricomycetes</taxon>
        <taxon>Gloeophyllales</taxon>
        <taxon>Gloeophyllaceae</taxon>
        <taxon>Gloeophyllum</taxon>
    </lineage>
</organism>
<evidence type="ECO:0000259" key="5">
    <source>
        <dbReference type="PROSITE" id="PS50174"/>
    </source>
</evidence>
<feature type="domain" description="G-patch" evidence="5">
    <location>
        <begin position="256"/>
        <end position="302"/>
    </location>
</feature>
<gene>
    <name evidence="6" type="ORF">GLOTRDRAFT_71596</name>
</gene>
<dbReference type="OrthoDB" id="5577072at2759"/>
<feature type="compositionally biased region" description="Basic and acidic residues" evidence="4">
    <location>
        <begin position="354"/>
        <end position="433"/>
    </location>
</feature>
<dbReference type="InterPro" id="IPR026822">
    <property type="entry name" value="Spp2/MOS2_G-patch"/>
</dbReference>
<dbReference type="InterPro" id="IPR045166">
    <property type="entry name" value="Spp2-like"/>
</dbReference>
<dbReference type="PROSITE" id="PS50174">
    <property type="entry name" value="G_PATCH"/>
    <property type="match status" value="1"/>
</dbReference>
<dbReference type="KEGG" id="gtr:GLOTRDRAFT_71596"/>
<name>S7RSU0_GLOTA</name>
<dbReference type="GO" id="GO:0000398">
    <property type="term" value="P:mRNA splicing, via spliceosome"/>
    <property type="evidence" value="ECO:0007669"/>
    <property type="project" value="InterPro"/>
</dbReference>
<proteinExistence type="inferred from homology"/>
<dbReference type="EMBL" id="KB469298">
    <property type="protein sequence ID" value="EPQ57745.1"/>
    <property type="molecule type" value="Genomic_DNA"/>
</dbReference>
<protein>
    <recommendedName>
        <fullName evidence="5">G-patch domain-containing protein</fullName>
    </recommendedName>
</protein>
<dbReference type="PANTHER" id="PTHR15818">
    <property type="entry name" value="G PATCH AND KOW-CONTAINING"/>
    <property type="match status" value="1"/>
</dbReference>
<feature type="region of interest" description="Disordered" evidence="4">
    <location>
        <begin position="125"/>
        <end position="154"/>
    </location>
</feature>
<dbReference type="Pfam" id="PF12656">
    <property type="entry name" value="G-patch_2"/>
    <property type="match status" value="1"/>
</dbReference>
<dbReference type="GeneID" id="19308202"/>
<dbReference type="OMA" id="AWGKSAM"/>
<dbReference type="RefSeq" id="XP_007863109.1">
    <property type="nucleotide sequence ID" value="XM_007864918.1"/>
</dbReference>
<dbReference type="PANTHER" id="PTHR15818:SF2">
    <property type="entry name" value="G-PATCH DOMAIN AND KOW MOTIFS-CONTAINING PROTEIN"/>
    <property type="match status" value="1"/>
</dbReference>
<comment type="subcellular location">
    <subcellularLocation>
        <location evidence="1">Nucleus</location>
    </subcellularLocation>
</comment>
<reference evidence="6 7" key="1">
    <citation type="journal article" date="2012" name="Science">
        <title>The Paleozoic origin of enzymatic lignin decomposition reconstructed from 31 fungal genomes.</title>
        <authorList>
            <person name="Floudas D."/>
            <person name="Binder M."/>
            <person name="Riley R."/>
            <person name="Barry K."/>
            <person name="Blanchette R.A."/>
            <person name="Henrissat B."/>
            <person name="Martinez A.T."/>
            <person name="Otillar R."/>
            <person name="Spatafora J.W."/>
            <person name="Yadav J.S."/>
            <person name="Aerts A."/>
            <person name="Benoit I."/>
            <person name="Boyd A."/>
            <person name="Carlson A."/>
            <person name="Copeland A."/>
            <person name="Coutinho P.M."/>
            <person name="de Vries R.P."/>
            <person name="Ferreira P."/>
            <person name="Findley K."/>
            <person name="Foster B."/>
            <person name="Gaskell J."/>
            <person name="Glotzer D."/>
            <person name="Gorecki P."/>
            <person name="Heitman J."/>
            <person name="Hesse C."/>
            <person name="Hori C."/>
            <person name="Igarashi K."/>
            <person name="Jurgens J.A."/>
            <person name="Kallen N."/>
            <person name="Kersten P."/>
            <person name="Kohler A."/>
            <person name="Kuees U."/>
            <person name="Kumar T.K.A."/>
            <person name="Kuo A."/>
            <person name="LaButti K."/>
            <person name="Larrondo L.F."/>
            <person name="Lindquist E."/>
            <person name="Ling A."/>
            <person name="Lombard V."/>
            <person name="Lucas S."/>
            <person name="Lundell T."/>
            <person name="Martin R."/>
            <person name="McLaughlin D.J."/>
            <person name="Morgenstern I."/>
            <person name="Morin E."/>
            <person name="Murat C."/>
            <person name="Nagy L.G."/>
            <person name="Nolan M."/>
            <person name="Ohm R.A."/>
            <person name="Patyshakuliyeva A."/>
            <person name="Rokas A."/>
            <person name="Ruiz-Duenas F.J."/>
            <person name="Sabat G."/>
            <person name="Salamov A."/>
            <person name="Samejima M."/>
            <person name="Schmutz J."/>
            <person name="Slot J.C."/>
            <person name="St John F."/>
            <person name="Stenlid J."/>
            <person name="Sun H."/>
            <person name="Sun S."/>
            <person name="Syed K."/>
            <person name="Tsang A."/>
            <person name="Wiebenga A."/>
            <person name="Young D."/>
            <person name="Pisabarro A."/>
            <person name="Eastwood D.C."/>
            <person name="Martin F."/>
            <person name="Cullen D."/>
            <person name="Grigoriev I.V."/>
            <person name="Hibbett D.S."/>
        </authorList>
    </citation>
    <scope>NUCLEOTIDE SEQUENCE [LARGE SCALE GENOMIC DNA]</scope>
    <source>
        <strain evidence="6 7">ATCC 11539</strain>
    </source>
</reference>
<keyword evidence="3" id="KW-0539">Nucleus</keyword>
<dbReference type="GO" id="GO:0003676">
    <property type="term" value="F:nucleic acid binding"/>
    <property type="evidence" value="ECO:0007669"/>
    <property type="project" value="InterPro"/>
</dbReference>
<feature type="region of interest" description="Disordered" evidence="4">
    <location>
        <begin position="1"/>
        <end position="82"/>
    </location>
</feature>
<dbReference type="GO" id="GO:0005681">
    <property type="term" value="C:spliceosomal complex"/>
    <property type="evidence" value="ECO:0007669"/>
    <property type="project" value="TreeGrafter"/>
</dbReference>
<accession>S7RSU0</accession>
<evidence type="ECO:0000256" key="3">
    <source>
        <dbReference type="ARBA" id="ARBA00023242"/>
    </source>
</evidence>
<comment type="similarity">
    <text evidence="2">Belongs to the SPP2 family.</text>
</comment>
<dbReference type="STRING" id="670483.S7RSU0"/>
<dbReference type="HOGENOM" id="CLU_045413_0_0_1"/>
<dbReference type="InterPro" id="IPR000467">
    <property type="entry name" value="G_patch_dom"/>
</dbReference>
<evidence type="ECO:0000256" key="2">
    <source>
        <dbReference type="ARBA" id="ARBA00008576"/>
    </source>
</evidence>
<keyword evidence="7" id="KW-1185">Reference proteome</keyword>
<feature type="compositionally biased region" description="Basic and acidic residues" evidence="4">
    <location>
        <begin position="299"/>
        <end position="310"/>
    </location>
</feature>
<sequence length="433" mass="48629">MSAAGSKVSFTVRRPTPISRNSSEADSDAPSFKIPALPRHLADRDAPGSPLARSANSSPTPKRMYRDRDDSSDDDDAQPVDELVTGFDQFGVQRLHEKKKEGPLVIPALKNRDWREAARKRKAGIYVPPGAQAETGADGSVGGLGTRDSINSGPERIGLQFKAKKIKIEDGMDGVQTTEVTTEVDVKMEEEEVKKEGESEDQRALRALLAEVKGEGSGDGPVIEAIRPISEEEAYRQDVAELPDVASMEAYERVPVSQFGAAMLRGMGWKEGQAASRKQKGPVEPWLPQSRPALLGIGAKEREVLDDGSGKKKRVGKGAAMKYVPVIKKEREGSGSGSGSGRASPEGQVARRSPGRDRDDGRRDRDRDRDYDRDRRDRRRYDDDRRRDRDGDYERSDRRDRDDDRRRESRRDRDYDRSDRDRNRDEDRRRRRD</sequence>
<dbReference type="AlphaFoldDB" id="S7RSU0"/>
<evidence type="ECO:0000313" key="7">
    <source>
        <dbReference type="Proteomes" id="UP000030669"/>
    </source>
</evidence>
<feature type="compositionally biased region" description="Acidic residues" evidence="4">
    <location>
        <begin position="70"/>
        <end position="79"/>
    </location>
</feature>
<feature type="region of interest" description="Disordered" evidence="4">
    <location>
        <begin position="270"/>
        <end position="433"/>
    </location>
</feature>
<evidence type="ECO:0000256" key="1">
    <source>
        <dbReference type="ARBA" id="ARBA00004123"/>
    </source>
</evidence>
<evidence type="ECO:0000256" key="4">
    <source>
        <dbReference type="SAM" id="MobiDB-lite"/>
    </source>
</evidence>